<dbReference type="GO" id="GO:0046872">
    <property type="term" value="F:metal ion binding"/>
    <property type="evidence" value="ECO:0007669"/>
    <property type="project" value="UniProtKB-KW"/>
</dbReference>
<keyword evidence="6" id="KW-0472">Membrane</keyword>
<evidence type="ECO:0000256" key="6">
    <source>
        <dbReference type="ARBA" id="ARBA00023136"/>
    </source>
</evidence>
<comment type="subcellular location">
    <subcellularLocation>
        <location evidence="1">Endoplasmic reticulum membrane</location>
    </subcellularLocation>
</comment>
<evidence type="ECO:0000313" key="9">
    <source>
        <dbReference type="Proteomes" id="UP000631114"/>
    </source>
</evidence>
<dbReference type="OrthoDB" id="597171at2759"/>
<sequence>MSLVAVKARKGDALLFFSLHINTTTDPDSTHGSCPVIKGEKWSATRWIHVNGFGHTTEERVASEGCVDENVNCVEWAASGECEKNPLYMVGTKRSVGYCRMSCKVGEPKRTEHNFTDFPDALGNVVCFF</sequence>
<dbReference type="GO" id="GO:0005789">
    <property type="term" value="C:endoplasmic reticulum membrane"/>
    <property type="evidence" value="ECO:0007669"/>
    <property type="project" value="UniProtKB-SubCell"/>
</dbReference>
<name>A0A835HZP6_9MAGN</name>
<dbReference type="GO" id="GO:0004656">
    <property type="term" value="F:procollagen-proline 4-dioxygenase activity"/>
    <property type="evidence" value="ECO:0007669"/>
    <property type="project" value="UniProtKB-EC"/>
</dbReference>
<dbReference type="InterPro" id="IPR003582">
    <property type="entry name" value="ShKT_dom"/>
</dbReference>
<accession>A0A835HZP6</accession>
<evidence type="ECO:0000256" key="4">
    <source>
        <dbReference type="ARBA" id="ARBA00022723"/>
    </source>
</evidence>
<protein>
    <recommendedName>
        <fullName evidence="3">procollagen-proline 4-dioxygenase</fullName>
        <ecNumber evidence="3">1.14.11.2</ecNumber>
    </recommendedName>
</protein>
<gene>
    <name evidence="8" type="ORF">IFM89_034148</name>
</gene>
<feature type="domain" description="ShKT" evidence="7">
    <location>
        <begin position="65"/>
        <end position="104"/>
    </location>
</feature>
<dbReference type="EC" id="1.14.11.2" evidence="3"/>
<dbReference type="Proteomes" id="UP000631114">
    <property type="component" value="Unassembled WGS sequence"/>
</dbReference>
<dbReference type="EMBL" id="JADFTS010000005">
    <property type="protein sequence ID" value="KAF9607382.1"/>
    <property type="molecule type" value="Genomic_DNA"/>
</dbReference>
<proteinExistence type="inferred from homology"/>
<comment type="similarity">
    <text evidence="2">Belongs to the P4HA family.</text>
</comment>
<comment type="caution">
    <text evidence="8">The sequence shown here is derived from an EMBL/GenBank/DDBJ whole genome shotgun (WGS) entry which is preliminary data.</text>
</comment>
<keyword evidence="5" id="KW-0408">Iron</keyword>
<evidence type="ECO:0000259" key="7">
    <source>
        <dbReference type="Pfam" id="PF01549"/>
    </source>
</evidence>
<evidence type="ECO:0000256" key="3">
    <source>
        <dbReference type="ARBA" id="ARBA00012269"/>
    </source>
</evidence>
<evidence type="ECO:0000256" key="1">
    <source>
        <dbReference type="ARBA" id="ARBA00004586"/>
    </source>
</evidence>
<evidence type="ECO:0000256" key="5">
    <source>
        <dbReference type="ARBA" id="ARBA00023004"/>
    </source>
</evidence>
<keyword evidence="4" id="KW-0479">Metal-binding</keyword>
<dbReference type="Gene3D" id="2.60.120.620">
    <property type="entry name" value="q2cbj1_9rhob like domain"/>
    <property type="match status" value="1"/>
</dbReference>
<reference evidence="8 9" key="1">
    <citation type="submission" date="2020-10" db="EMBL/GenBank/DDBJ databases">
        <title>The Coptis chinensis genome and diversification of protoberbering-type alkaloids.</title>
        <authorList>
            <person name="Wang B."/>
            <person name="Shu S."/>
            <person name="Song C."/>
            <person name="Liu Y."/>
        </authorList>
    </citation>
    <scope>NUCLEOTIDE SEQUENCE [LARGE SCALE GENOMIC DNA]</scope>
    <source>
        <strain evidence="8">HL-2020</strain>
        <tissue evidence="8">Leaf</tissue>
    </source>
</reference>
<dbReference type="InterPro" id="IPR045054">
    <property type="entry name" value="P4HA-like"/>
</dbReference>
<dbReference type="Pfam" id="PF01549">
    <property type="entry name" value="ShK"/>
    <property type="match status" value="1"/>
</dbReference>
<dbReference type="PANTHER" id="PTHR10869">
    <property type="entry name" value="PROLYL 4-HYDROXYLASE ALPHA SUBUNIT"/>
    <property type="match status" value="1"/>
</dbReference>
<organism evidence="8 9">
    <name type="scientific">Coptis chinensis</name>
    <dbReference type="NCBI Taxonomy" id="261450"/>
    <lineage>
        <taxon>Eukaryota</taxon>
        <taxon>Viridiplantae</taxon>
        <taxon>Streptophyta</taxon>
        <taxon>Embryophyta</taxon>
        <taxon>Tracheophyta</taxon>
        <taxon>Spermatophyta</taxon>
        <taxon>Magnoliopsida</taxon>
        <taxon>Ranunculales</taxon>
        <taxon>Ranunculaceae</taxon>
        <taxon>Coptidoideae</taxon>
        <taxon>Coptis</taxon>
    </lineage>
</organism>
<evidence type="ECO:0000313" key="8">
    <source>
        <dbReference type="EMBL" id="KAF9607382.1"/>
    </source>
</evidence>
<evidence type="ECO:0000256" key="2">
    <source>
        <dbReference type="ARBA" id="ARBA00006511"/>
    </source>
</evidence>
<dbReference type="PANTHER" id="PTHR10869:SF238">
    <property type="entry name" value="PROLYL 4-HYDROXYLASE 6-RELATED"/>
    <property type="match status" value="1"/>
</dbReference>
<keyword evidence="9" id="KW-1185">Reference proteome</keyword>
<dbReference type="AlphaFoldDB" id="A0A835HZP6"/>